<accession>A0AA49FKZ4</accession>
<dbReference type="AlphaFoldDB" id="A0AA49FKZ4"/>
<proteinExistence type="predicted"/>
<name>A0AA49FKZ4_9PROT</name>
<dbReference type="EMBL" id="CP107246">
    <property type="protein sequence ID" value="WIM05857.1"/>
    <property type="molecule type" value="Genomic_DNA"/>
</dbReference>
<reference evidence="1" key="1">
    <citation type="journal article" date="2023" name="Nat. Microbiol.">
        <title>Enrichment and characterization of a nitric oxide-reducing microbial community in a continuous bioreactor.</title>
        <authorList>
            <person name="Garrido-Amador P."/>
            <person name="Stortenbeker N."/>
            <person name="Wessels H.J.C.T."/>
            <person name="Speth D.R."/>
            <person name="Garcia-Heredia I."/>
            <person name="Kartal B."/>
        </authorList>
    </citation>
    <scope>NUCLEOTIDE SEQUENCE</scope>
    <source>
        <strain evidence="1">MAG1</strain>
    </source>
</reference>
<gene>
    <name evidence="1" type="ORF">OHM77_00785</name>
</gene>
<evidence type="ECO:0000313" key="1">
    <source>
        <dbReference type="EMBL" id="WIM05857.1"/>
    </source>
</evidence>
<organism evidence="1">
    <name type="scientific">Candidatus Nitricoxidivorans perseverans</name>
    <dbReference type="NCBI Taxonomy" id="2975601"/>
    <lineage>
        <taxon>Bacteria</taxon>
        <taxon>Pseudomonadati</taxon>
        <taxon>Pseudomonadota</taxon>
        <taxon>Betaproteobacteria</taxon>
        <taxon>Nitrosomonadales</taxon>
        <taxon>Sterolibacteriaceae</taxon>
        <taxon>Candidatus Nitricoxidivorans</taxon>
    </lineage>
</organism>
<dbReference type="Proteomes" id="UP001234916">
    <property type="component" value="Chromosome"/>
</dbReference>
<protein>
    <submittedName>
        <fullName evidence="1">Uncharacterized protein</fullName>
    </submittedName>
</protein>
<dbReference type="KEGG" id="npv:OHM77_00785"/>
<sequence>MRACQMLFGTRERDGLAYIEPLPSFHPLYKIRKKIVAIGSYIGRIFRLGE</sequence>